<keyword evidence="2" id="KW-1185">Reference proteome</keyword>
<sequence length="104" mass="12148">MTIYSNKGKHDSTSRKQLSRNLMVITSRPKSQRICYTLIHKTHSLGGSQMQPIHELVYDAGRYGILHFKKNKHLQKNIKLVSPFLVDAYEEQKPETHFHSKERS</sequence>
<dbReference type="AlphaFoldDB" id="A0A9Q0ZF26"/>
<evidence type="ECO:0000313" key="2">
    <source>
        <dbReference type="Proteomes" id="UP001151532"/>
    </source>
</evidence>
<proteinExistence type="predicted"/>
<dbReference type="Proteomes" id="UP001151532">
    <property type="component" value="Chromosome 18"/>
</dbReference>
<accession>A0A9Q0ZF26</accession>
<gene>
    <name evidence="1" type="ORF">OIU79_003327</name>
</gene>
<organism evidence="1 2">
    <name type="scientific">Salix purpurea</name>
    <name type="common">Purple osier willow</name>
    <dbReference type="NCBI Taxonomy" id="77065"/>
    <lineage>
        <taxon>Eukaryota</taxon>
        <taxon>Viridiplantae</taxon>
        <taxon>Streptophyta</taxon>
        <taxon>Embryophyta</taxon>
        <taxon>Tracheophyta</taxon>
        <taxon>Spermatophyta</taxon>
        <taxon>Magnoliopsida</taxon>
        <taxon>eudicotyledons</taxon>
        <taxon>Gunneridae</taxon>
        <taxon>Pentapetalae</taxon>
        <taxon>rosids</taxon>
        <taxon>fabids</taxon>
        <taxon>Malpighiales</taxon>
        <taxon>Salicaceae</taxon>
        <taxon>Saliceae</taxon>
        <taxon>Salix</taxon>
    </lineage>
</organism>
<reference evidence="1" key="2">
    <citation type="journal article" date="2023" name="Int. J. Mol. Sci.">
        <title>De Novo Assembly and Annotation of 11 Diverse Shrub Willow (Salix) Genomes Reveals Novel Gene Organization in Sex-Linked Regions.</title>
        <authorList>
            <person name="Hyden B."/>
            <person name="Feng K."/>
            <person name="Yates T.B."/>
            <person name="Jawdy S."/>
            <person name="Cereghino C."/>
            <person name="Smart L.B."/>
            <person name="Muchero W."/>
        </authorList>
    </citation>
    <scope>NUCLEOTIDE SEQUENCE</scope>
    <source>
        <tissue evidence="1">Shoot tip</tissue>
    </source>
</reference>
<evidence type="ECO:0000313" key="1">
    <source>
        <dbReference type="EMBL" id="KAJ6732180.1"/>
    </source>
</evidence>
<dbReference type="EMBL" id="JAPFFK010000012">
    <property type="protein sequence ID" value="KAJ6732180.1"/>
    <property type="molecule type" value="Genomic_DNA"/>
</dbReference>
<comment type="caution">
    <text evidence="1">The sequence shown here is derived from an EMBL/GenBank/DDBJ whole genome shotgun (WGS) entry which is preliminary data.</text>
</comment>
<name>A0A9Q0ZF26_SALPP</name>
<protein>
    <submittedName>
        <fullName evidence="1">Uncharacterized protein</fullName>
    </submittedName>
</protein>
<reference evidence="1" key="1">
    <citation type="submission" date="2022-11" db="EMBL/GenBank/DDBJ databases">
        <authorList>
            <person name="Hyden B.L."/>
            <person name="Feng K."/>
            <person name="Yates T."/>
            <person name="Jawdy S."/>
            <person name="Smart L.B."/>
            <person name="Muchero W."/>
        </authorList>
    </citation>
    <scope>NUCLEOTIDE SEQUENCE</scope>
    <source>
        <tissue evidence="1">Shoot tip</tissue>
    </source>
</reference>